<dbReference type="InterPro" id="IPR036702">
    <property type="entry name" value="ComB-like_sf"/>
</dbReference>
<sequence>MLPFTCLEGKSVVVIDILRATTTITFAISNGATYVQPVLTPEEAFAIRQKRPNVLIGGERHGKLVDGFNLGNSPSEYQRSVV</sequence>
<keyword evidence="5" id="KW-0460">Magnesium</keyword>
<reference evidence="7" key="1">
    <citation type="submission" date="2018-05" db="EMBL/GenBank/DDBJ databases">
        <authorList>
            <person name="Lanie J.A."/>
            <person name="Ng W.-L."/>
            <person name="Kazmierczak K.M."/>
            <person name="Andrzejewski T.M."/>
            <person name="Davidsen T.M."/>
            <person name="Wayne K.J."/>
            <person name="Tettelin H."/>
            <person name="Glass J.I."/>
            <person name="Rusch D."/>
            <person name="Podicherti R."/>
            <person name="Tsui H.-C.T."/>
            <person name="Winkler M.E."/>
        </authorList>
    </citation>
    <scope>NUCLEOTIDE SEQUENCE</scope>
</reference>
<dbReference type="EC" id="3.1.3.71" evidence="3"/>
<comment type="cofactor">
    <cofactor evidence="1">
        <name>Mg(2+)</name>
        <dbReference type="ChEBI" id="CHEBI:18420"/>
    </cofactor>
</comment>
<dbReference type="GO" id="GO:0050545">
    <property type="term" value="F:sulfopyruvate decarboxylase activity"/>
    <property type="evidence" value="ECO:0007669"/>
    <property type="project" value="TreeGrafter"/>
</dbReference>
<feature type="non-terminal residue" evidence="7">
    <location>
        <position position="82"/>
    </location>
</feature>
<evidence type="ECO:0000256" key="3">
    <source>
        <dbReference type="ARBA" id="ARBA00012953"/>
    </source>
</evidence>
<protein>
    <recommendedName>
        <fullName evidence="3">2-phosphosulfolactate phosphatase</fullName>
        <ecNumber evidence="3">3.1.3.71</ecNumber>
    </recommendedName>
</protein>
<dbReference type="AlphaFoldDB" id="A0A382KY48"/>
<dbReference type="Gene3D" id="3.90.1560.10">
    <property type="entry name" value="ComB-like"/>
    <property type="match status" value="1"/>
</dbReference>
<dbReference type="GO" id="GO:0000287">
    <property type="term" value="F:magnesium ion binding"/>
    <property type="evidence" value="ECO:0007669"/>
    <property type="project" value="InterPro"/>
</dbReference>
<evidence type="ECO:0000256" key="2">
    <source>
        <dbReference type="ARBA" id="ARBA00009997"/>
    </source>
</evidence>
<comment type="catalytic activity">
    <reaction evidence="6">
        <text>(2R)-O-phospho-3-sulfolactate + H2O = (2R)-3-sulfolactate + phosphate</text>
        <dbReference type="Rhea" id="RHEA:23416"/>
        <dbReference type="ChEBI" id="CHEBI:15377"/>
        <dbReference type="ChEBI" id="CHEBI:15597"/>
        <dbReference type="ChEBI" id="CHEBI:43474"/>
        <dbReference type="ChEBI" id="CHEBI:58738"/>
        <dbReference type="EC" id="3.1.3.71"/>
    </reaction>
</comment>
<accession>A0A382KY48</accession>
<dbReference type="PANTHER" id="PTHR37311:SF1">
    <property type="entry name" value="2-PHOSPHOSULFOLACTATE PHOSPHATASE-RELATED"/>
    <property type="match status" value="1"/>
</dbReference>
<dbReference type="Pfam" id="PF04029">
    <property type="entry name" value="2-ph_phosp"/>
    <property type="match status" value="1"/>
</dbReference>
<evidence type="ECO:0000313" key="7">
    <source>
        <dbReference type="EMBL" id="SVC29376.1"/>
    </source>
</evidence>
<evidence type="ECO:0000256" key="1">
    <source>
        <dbReference type="ARBA" id="ARBA00001946"/>
    </source>
</evidence>
<comment type="similarity">
    <text evidence="2">Belongs to the ComB family.</text>
</comment>
<dbReference type="InterPro" id="IPR005238">
    <property type="entry name" value="ComB-like"/>
</dbReference>
<evidence type="ECO:0000256" key="6">
    <source>
        <dbReference type="ARBA" id="ARBA00033711"/>
    </source>
</evidence>
<dbReference type="SUPFAM" id="SSF142823">
    <property type="entry name" value="ComB-like"/>
    <property type="match status" value="1"/>
</dbReference>
<dbReference type="PANTHER" id="PTHR37311">
    <property type="entry name" value="2-PHOSPHOSULFOLACTATE PHOSPHATASE-RELATED"/>
    <property type="match status" value="1"/>
</dbReference>
<name>A0A382KY48_9ZZZZ</name>
<organism evidence="7">
    <name type="scientific">marine metagenome</name>
    <dbReference type="NCBI Taxonomy" id="408172"/>
    <lineage>
        <taxon>unclassified sequences</taxon>
        <taxon>metagenomes</taxon>
        <taxon>ecological metagenomes</taxon>
    </lineage>
</organism>
<keyword evidence="4" id="KW-0378">Hydrolase</keyword>
<proteinExistence type="inferred from homology"/>
<evidence type="ECO:0000256" key="5">
    <source>
        <dbReference type="ARBA" id="ARBA00022842"/>
    </source>
</evidence>
<evidence type="ECO:0000256" key="4">
    <source>
        <dbReference type="ARBA" id="ARBA00022801"/>
    </source>
</evidence>
<dbReference type="EMBL" id="UINC01083557">
    <property type="protein sequence ID" value="SVC29376.1"/>
    <property type="molecule type" value="Genomic_DNA"/>
</dbReference>
<gene>
    <name evidence="7" type="ORF">METZ01_LOCUS282230</name>
</gene>
<dbReference type="GO" id="GO:0050532">
    <property type="term" value="F:2-phosphosulfolactate phosphatase activity"/>
    <property type="evidence" value="ECO:0007669"/>
    <property type="project" value="UniProtKB-EC"/>
</dbReference>